<dbReference type="PANTHER" id="PTHR28008:SF1">
    <property type="entry name" value="DOMAIN PROTEIN, PUTATIVE (AFU_ORTHOLOGUE AFUA_3G10980)-RELATED"/>
    <property type="match status" value="1"/>
</dbReference>
<dbReference type="InterPro" id="IPR006976">
    <property type="entry name" value="VanZ-like"/>
</dbReference>
<dbReference type="Proteomes" id="UP001500298">
    <property type="component" value="Unassembled WGS sequence"/>
</dbReference>
<keyword evidence="1" id="KW-0812">Transmembrane</keyword>
<name>A0ABP9DF31_9BACT</name>
<keyword evidence="1" id="KW-0472">Membrane</keyword>
<evidence type="ECO:0000313" key="4">
    <source>
        <dbReference type="Proteomes" id="UP001500298"/>
    </source>
</evidence>
<dbReference type="NCBIfam" id="NF037970">
    <property type="entry name" value="vanZ_1"/>
    <property type="match status" value="1"/>
</dbReference>
<feature type="transmembrane region" description="Helical" evidence="1">
    <location>
        <begin position="34"/>
        <end position="56"/>
    </location>
</feature>
<feature type="domain" description="VanZ-like" evidence="2">
    <location>
        <begin position="3"/>
        <end position="82"/>
    </location>
</feature>
<dbReference type="PANTHER" id="PTHR28008">
    <property type="entry name" value="DOMAIN PROTEIN, PUTATIVE (AFU_ORTHOLOGUE AFUA_3G10980)-RELATED"/>
    <property type="match status" value="1"/>
</dbReference>
<evidence type="ECO:0000259" key="2">
    <source>
        <dbReference type="Pfam" id="PF04892"/>
    </source>
</evidence>
<sequence length="101" mass="11570">MDKVVHLGIFGALTFFYTFGIFQQHWSHKSRRNTMLLMVFACVVYGAITELIQHFIPYRSGDVYDFVVDTIGAVGGYVLGRLVIHFIVVPRLERNKKKSST</sequence>
<keyword evidence="4" id="KW-1185">Reference proteome</keyword>
<dbReference type="EMBL" id="BAABJX010000029">
    <property type="protein sequence ID" value="GAA4834140.1"/>
    <property type="molecule type" value="Genomic_DNA"/>
</dbReference>
<reference evidence="4" key="1">
    <citation type="journal article" date="2019" name="Int. J. Syst. Evol. Microbiol.">
        <title>The Global Catalogue of Microorganisms (GCM) 10K type strain sequencing project: providing services to taxonomists for standard genome sequencing and annotation.</title>
        <authorList>
            <consortium name="The Broad Institute Genomics Platform"/>
            <consortium name="The Broad Institute Genome Sequencing Center for Infectious Disease"/>
            <person name="Wu L."/>
            <person name="Ma J."/>
        </authorList>
    </citation>
    <scope>NUCLEOTIDE SEQUENCE [LARGE SCALE GENOMIC DNA]</scope>
    <source>
        <strain evidence="4">JCM 18326</strain>
    </source>
</reference>
<dbReference type="Pfam" id="PF04892">
    <property type="entry name" value="VanZ"/>
    <property type="match status" value="1"/>
</dbReference>
<organism evidence="3 4">
    <name type="scientific">Algivirga pacifica</name>
    <dbReference type="NCBI Taxonomy" id="1162670"/>
    <lineage>
        <taxon>Bacteria</taxon>
        <taxon>Pseudomonadati</taxon>
        <taxon>Bacteroidota</taxon>
        <taxon>Cytophagia</taxon>
        <taxon>Cytophagales</taxon>
        <taxon>Flammeovirgaceae</taxon>
        <taxon>Algivirga</taxon>
    </lineage>
</organism>
<accession>A0ABP9DF31</accession>
<protein>
    <recommendedName>
        <fullName evidence="2">VanZ-like domain-containing protein</fullName>
    </recommendedName>
</protein>
<keyword evidence="1" id="KW-1133">Transmembrane helix</keyword>
<gene>
    <name evidence="3" type="ORF">GCM10023331_19230</name>
</gene>
<evidence type="ECO:0000313" key="3">
    <source>
        <dbReference type="EMBL" id="GAA4834140.1"/>
    </source>
</evidence>
<proteinExistence type="predicted"/>
<evidence type="ECO:0000256" key="1">
    <source>
        <dbReference type="SAM" id="Phobius"/>
    </source>
</evidence>
<comment type="caution">
    <text evidence="3">The sequence shown here is derived from an EMBL/GenBank/DDBJ whole genome shotgun (WGS) entry which is preliminary data.</text>
</comment>
<feature type="transmembrane region" description="Helical" evidence="1">
    <location>
        <begin position="6"/>
        <end position="22"/>
    </location>
</feature>
<feature type="transmembrane region" description="Helical" evidence="1">
    <location>
        <begin position="68"/>
        <end position="89"/>
    </location>
</feature>